<protein>
    <recommendedName>
        <fullName evidence="3">BTB domain-containing protein</fullName>
    </recommendedName>
</protein>
<reference evidence="1 2" key="1">
    <citation type="journal article" date="2016" name="Mol. Biol. Evol.">
        <title>Comparative Genomics of Early-Diverging Mushroom-Forming Fungi Provides Insights into the Origins of Lignocellulose Decay Capabilities.</title>
        <authorList>
            <person name="Nagy L.G."/>
            <person name="Riley R."/>
            <person name="Tritt A."/>
            <person name="Adam C."/>
            <person name="Daum C."/>
            <person name="Floudas D."/>
            <person name="Sun H."/>
            <person name="Yadav J.S."/>
            <person name="Pangilinan J."/>
            <person name="Larsson K.H."/>
            <person name="Matsuura K."/>
            <person name="Barry K."/>
            <person name="Labutti K."/>
            <person name="Kuo R."/>
            <person name="Ohm R.A."/>
            <person name="Bhattacharya S.S."/>
            <person name="Shirouzu T."/>
            <person name="Yoshinaga Y."/>
            <person name="Martin F.M."/>
            <person name="Grigoriev I.V."/>
            <person name="Hibbett D.S."/>
        </authorList>
    </citation>
    <scope>NUCLEOTIDE SEQUENCE [LARGE SCALE GENOMIC DNA]</scope>
    <source>
        <strain evidence="1 2">HHB12029</strain>
    </source>
</reference>
<accession>A0A165DF47</accession>
<evidence type="ECO:0008006" key="3">
    <source>
        <dbReference type="Google" id="ProtNLM"/>
    </source>
</evidence>
<dbReference type="PANTHER" id="PTHR31758:SF2">
    <property type="entry name" value="BTB_POZ DOMAIN-CONTAINING PROTEIN YLR108C"/>
    <property type="match status" value="1"/>
</dbReference>
<gene>
    <name evidence="1" type="ORF">EXIGLDRAFT_290379</name>
</gene>
<dbReference type="STRING" id="1314781.A0A165DF47"/>
<name>A0A165DF47_EXIGL</name>
<dbReference type="SUPFAM" id="SSF54695">
    <property type="entry name" value="POZ domain"/>
    <property type="match status" value="1"/>
</dbReference>
<dbReference type="EMBL" id="KV426226">
    <property type="protein sequence ID" value="KZV84405.1"/>
    <property type="molecule type" value="Genomic_DNA"/>
</dbReference>
<dbReference type="PANTHER" id="PTHR31758">
    <property type="entry name" value="BTB/POZ DOMAIN-CONTAINING PROTEIN YLR108C"/>
    <property type="match status" value="1"/>
</dbReference>
<dbReference type="AlphaFoldDB" id="A0A165DF47"/>
<sequence>MSGDQYTVVLRGETFTLYRDQIEFDSPNYFTALFLGDFRESRTQRVALSRSPDLFRVIVEYMSGYTVLPLAPAMVPSTMTPETALANLLNDAEYYQLSGLVRLIRPAPCALLVPPEAYRAFNVAPRATLKFEDVLSAAKLDVVFDSANGIGRRADDDWQPVLISIEGIKLKYEDQVLRPMLTVAQQGKLTSRGIFQPIARYSPWTGPVPCDGTLYVMPPTEYTPYATTRLNGSEFPAQRLLRICAFVSSGGGAAAFDVPTEKSAFLSLSAAYNAENRNIFVWCRKLIFTISRSSGSLYFCIVHADCVTRDRLISQLGS</sequence>
<evidence type="ECO:0000313" key="2">
    <source>
        <dbReference type="Proteomes" id="UP000077266"/>
    </source>
</evidence>
<dbReference type="Gene3D" id="3.30.710.10">
    <property type="entry name" value="Potassium Channel Kv1.1, Chain A"/>
    <property type="match status" value="1"/>
</dbReference>
<dbReference type="OrthoDB" id="2370221at2759"/>
<dbReference type="InterPro" id="IPR011333">
    <property type="entry name" value="SKP1/BTB/POZ_sf"/>
</dbReference>
<evidence type="ECO:0000313" key="1">
    <source>
        <dbReference type="EMBL" id="KZV84405.1"/>
    </source>
</evidence>
<dbReference type="InParanoid" id="A0A165DF47"/>
<proteinExistence type="predicted"/>
<organism evidence="1 2">
    <name type="scientific">Exidia glandulosa HHB12029</name>
    <dbReference type="NCBI Taxonomy" id="1314781"/>
    <lineage>
        <taxon>Eukaryota</taxon>
        <taxon>Fungi</taxon>
        <taxon>Dikarya</taxon>
        <taxon>Basidiomycota</taxon>
        <taxon>Agaricomycotina</taxon>
        <taxon>Agaricomycetes</taxon>
        <taxon>Auriculariales</taxon>
        <taxon>Exidiaceae</taxon>
        <taxon>Exidia</taxon>
    </lineage>
</organism>
<keyword evidence="2" id="KW-1185">Reference proteome</keyword>
<dbReference type="Proteomes" id="UP000077266">
    <property type="component" value="Unassembled WGS sequence"/>
</dbReference>